<dbReference type="PROSITE" id="PS51257">
    <property type="entry name" value="PROKAR_LIPOPROTEIN"/>
    <property type="match status" value="1"/>
</dbReference>
<dbReference type="AlphaFoldDB" id="A0A0W0ZBH1"/>
<feature type="chain" id="PRO_5006918473" evidence="1">
    <location>
        <begin position="20"/>
        <end position="99"/>
    </location>
</feature>
<keyword evidence="1" id="KW-0732">Signal</keyword>
<accession>A0A0W0ZBH1</accession>
<keyword evidence="3" id="KW-1185">Reference proteome</keyword>
<dbReference type="RefSeq" id="WP_058512886.1">
    <property type="nucleotide sequence ID" value="NZ_CAAAIH010000025.1"/>
</dbReference>
<dbReference type="OrthoDB" id="6539313at2"/>
<reference evidence="2 3" key="1">
    <citation type="submission" date="2015-11" db="EMBL/GenBank/DDBJ databases">
        <title>Genomic analysis of 38 Legionella species identifies large and diverse effector repertoires.</title>
        <authorList>
            <person name="Burstein D."/>
            <person name="Amaro F."/>
            <person name="Zusman T."/>
            <person name="Lifshitz Z."/>
            <person name="Cohen O."/>
            <person name="Gilbert J.A."/>
            <person name="Pupko T."/>
            <person name="Shuman H.A."/>
            <person name="Segal G."/>
        </authorList>
    </citation>
    <scope>NUCLEOTIDE SEQUENCE [LARGE SCALE GENOMIC DNA]</scope>
    <source>
        <strain evidence="2 3">SC-63-C7</strain>
    </source>
</reference>
<evidence type="ECO:0000313" key="3">
    <source>
        <dbReference type="Proteomes" id="UP000054703"/>
    </source>
</evidence>
<sequence length="99" mass="10974">MKSLMYLMCVMASSLLVMSCSSMNSKFSCNLTAGDSCMSIDEVNALTEGKTIHIIRKTQIAPPPVIKIQIRRVWIAPFIDNKGVKHEGAWMNVPEVSTK</sequence>
<gene>
    <name evidence="2" type="ORF">Lsan_0413</name>
</gene>
<dbReference type="STRING" id="45074.Lsan_0413"/>
<protein>
    <submittedName>
        <fullName evidence="2">Conjugative transfer protein</fullName>
    </submittedName>
</protein>
<proteinExistence type="predicted"/>
<feature type="signal peptide" evidence="1">
    <location>
        <begin position="1"/>
        <end position="19"/>
    </location>
</feature>
<evidence type="ECO:0000256" key="1">
    <source>
        <dbReference type="SAM" id="SignalP"/>
    </source>
</evidence>
<comment type="caution">
    <text evidence="2">The sequence shown here is derived from an EMBL/GenBank/DDBJ whole genome shotgun (WGS) entry which is preliminary data.</text>
</comment>
<dbReference type="Proteomes" id="UP000054703">
    <property type="component" value="Unassembled WGS sequence"/>
</dbReference>
<evidence type="ECO:0000313" key="2">
    <source>
        <dbReference type="EMBL" id="KTD66468.1"/>
    </source>
</evidence>
<dbReference type="EMBL" id="LNYU01000009">
    <property type="protein sequence ID" value="KTD66468.1"/>
    <property type="molecule type" value="Genomic_DNA"/>
</dbReference>
<organism evidence="2 3">
    <name type="scientific">Legionella santicrucis</name>
    <dbReference type="NCBI Taxonomy" id="45074"/>
    <lineage>
        <taxon>Bacteria</taxon>
        <taxon>Pseudomonadati</taxon>
        <taxon>Pseudomonadota</taxon>
        <taxon>Gammaproteobacteria</taxon>
        <taxon>Legionellales</taxon>
        <taxon>Legionellaceae</taxon>
        <taxon>Legionella</taxon>
    </lineage>
</organism>
<dbReference type="PATRIC" id="fig|45074.5.peg.439"/>
<name>A0A0W0ZBH1_9GAMM</name>